<feature type="domain" description="Gfo/Idh/MocA-like oxidoreductase N-terminal" evidence="1">
    <location>
        <begin position="4"/>
        <end position="126"/>
    </location>
</feature>
<dbReference type="InterPro" id="IPR055080">
    <property type="entry name" value="Gal80p-like_C"/>
</dbReference>
<dbReference type="InterPro" id="IPR036291">
    <property type="entry name" value="NAD(P)-bd_dom_sf"/>
</dbReference>
<dbReference type="PANTHER" id="PTHR43708:SF1">
    <property type="entry name" value="GALACTOSE_LACTOSE METABOLISM REGULATORY PROTEIN GAL80"/>
    <property type="match status" value="1"/>
</dbReference>
<evidence type="ECO:0000313" key="4">
    <source>
        <dbReference type="Proteomes" id="UP001610335"/>
    </source>
</evidence>
<feature type="domain" description="Gal80p-like C-terminal" evidence="2">
    <location>
        <begin position="139"/>
        <end position="281"/>
    </location>
</feature>
<reference evidence="3 4" key="1">
    <citation type="submission" date="2024-07" db="EMBL/GenBank/DDBJ databases">
        <title>Section-level genome sequencing and comparative genomics of Aspergillus sections Usti and Cavernicolus.</title>
        <authorList>
            <consortium name="Lawrence Berkeley National Laboratory"/>
            <person name="Nybo J.L."/>
            <person name="Vesth T.C."/>
            <person name="Theobald S."/>
            <person name="Frisvad J.C."/>
            <person name="Larsen T.O."/>
            <person name="Kjaerboelling I."/>
            <person name="Rothschild-Mancinelli K."/>
            <person name="Lyhne E.K."/>
            <person name="Kogle M.E."/>
            <person name="Barry K."/>
            <person name="Clum A."/>
            <person name="Na H."/>
            <person name="Ledsgaard L."/>
            <person name="Lin J."/>
            <person name="Lipzen A."/>
            <person name="Kuo A."/>
            <person name="Riley R."/>
            <person name="Mondo S."/>
            <person name="LaButti K."/>
            <person name="Haridas S."/>
            <person name="Pangalinan J."/>
            <person name="Salamov A.A."/>
            <person name="Simmons B.A."/>
            <person name="Magnuson J.K."/>
            <person name="Chen J."/>
            <person name="Drula E."/>
            <person name="Henrissat B."/>
            <person name="Wiebenga A."/>
            <person name="Lubbers R.J."/>
            <person name="Gomes A.C."/>
            <person name="Makela M.R."/>
            <person name="Stajich J."/>
            <person name="Grigoriev I.V."/>
            <person name="Mortensen U.H."/>
            <person name="De vries R.P."/>
            <person name="Baker S.E."/>
            <person name="Andersen M.R."/>
        </authorList>
    </citation>
    <scope>NUCLEOTIDE SEQUENCE [LARGE SCALE GENOMIC DNA]</scope>
    <source>
        <strain evidence="3 4">CBS 600.67</strain>
    </source>
</reference>
<comment type="caution">
    <text evidence="3">The sequence shown here is derived from an EMBL/GenBank/DDBJ whole genome shotgun (WGS) entry which is preliminary data.</text>
</comment>
<dbReference type="Pfam" id="PF01408">
    <property type="entry name" value="GFO_IDH_MocA"/>
    <property type="match status" value="1"/>
</dbReference>
<dbReference type="Pfam" id="PF22685">
    <property type="entry name" value="Gal80p_C-like"/>
    <property type="match status" value="1"/>
</dbReference>
<keyword evidence="4" id="KW-1185">Reference proteome</keyword>
<name>A0ABR4I621_9EURO</name>
<proteinExistence type="predicted"/>
<protein>
    <submittedName>
        <fullName evidence="3">NAD(P)-binding protein</fullName>
    </submittedName>
</protein>
<organism evidence="3 4">
    <name type="scientific">Aspergillus cavernicola</name>
    <dbReference type="NCBI Taxonomy" id="176166"/>
    <lineage>
        <taxon>Eukaryota</taxon>
        <taxon>Fungi</taxon>
        <taxon>Dikarya</taxon>
        <taxon>Ascomycota</taxon>
        <taxon>Pezizomycotina</taxon>
        <taxon>Eurotiomycetes</taxon>
        <taxon>Eurotiomycetidae</taxon>
        <taxon>Eurotiales</taxon>
        <taxon>Aspergillaceae</taxon>
        <taxon>Aspergillus</taxon>
        <taxon>Aspergillus subgen. Nidulantes</taxon>
    </lineage>
</organism>
<evidence type="ECO:0000259" key="2">
    <source>
        <dbReference type="Pfam" id="PF22685"/>
    </source>
</evidence>
<dbReference type="SUPFAM" id="SSF55347">
    <property type="entry name" value="Glyceraldehyde-3-phosphate dehydrogenase-like, C-terminal domain"/>
    <property type="match status" value="1"/>
</dbReference>
<dbReference type="SUPFAM" id="SSF51735">
    <property type="entry name" value="NAD(P)-binding Rossmann-fold domains"/>
    <property type="match status" value="1"/>
</dbReference>
<gene>
    <name evidence="3" type="ORF">BDW59DRAFT_180780</name>
</gene>
<evidence type="ECO:0000259" key="1">
    <source>
        <dbReference type="Pfam" id="PF01408"/>
    </source>
</evidence>
<accession>A0ABR4I621</accession>
<dbReference type="PANTHER" id="PTHR43708">
    <property type="entry name" value="CONSERVED EXPRESSED OXIDOREDUCTASE (EUROFUNG)"/>
    <property type="match status" value="1"/>
</dbReference>
<dbReference type="Proteomes" id="UP001610335">
    <property type="component" value="Unassembled WGS sequence"/>
</dbReference>
<dbReference type="InterPro" id="IPR000683">
    <property type="entry name" value="Gfo/Idh/MocA-like_OxRdtase_N"/>
</dbReference>
<sequence length="370" mass="40675">MPIRTAIIGLSSSGNGWASSAHLPYLLSPQGKERYTIVAVCNSSKEAAKAAIERYQLPSQTKAYGEPEALAEDVDIDLVVCCTRVDKHYNTILPSIRAGKAIYLEWPLAHDFQRSQELVDAARISGSKTLAGLQGRFAPALEQVRNQIAKGRIGRVLRTEIRASGASNRPDVLPARLKYFTDWGIVLDQMQHAIGDIIDIHGYFQVQRPEIRIVDPATQNVTETVKTDVPDLVILQGQLQQAPDATDTSTLFARFSPGAPFPGEPAMVWHVVGERGELRLTAEATTTLQAQGYDKPVSIEIFNLDTNEVQAVGWTWSDWQTALPIPARSVGRLYEAFASGDTEGIPSFEDALHRHMRLGDMLSSGSKWLS</sequence>
<dbReference type="EMBL" id="JBFXLS010000055">
    <property type="protein sequence ID" value="KAL2823209.1"/>
    <property type="molecule type" value="Genomic_DNA"/>
</dbReference>
<dbReference type="InterPro" id="IPR051317">
    <property type="entry name" value="Gfo/Idh/MocA_oxidoreduct"/>
</dbReference>
<evidence type="ECO:0000313" key="3">
    <source>
        <dbReference type="EMBL" id="KAL2823209.1"/>
    </source>
</evidence>
<dbReference type="Gene3D" id="3.30.360.10">
    <property type="entry name" value="Dihydrodipicolinate Reductase, domain 2"/>
    <property type="match status" value="1"/>
</dbReference>
<dbReference type="Gene3D" id="3.40.50.720">
    <property type="entry name" value="NAD(P)-binding Rossmann-like Domain"/>
    <property type="match status" value="1"/>
</dbReference>